<dbReference type="PANTHER" id="PTHR45905:SF1">
    <property type="entry name" value="GOLGI-LOCALIZED, GAMMA-ADAPTIN EAR CONTAINING, ARF BINDING PROTEIN"/>
    <property type="match status" value="1"/>
</dbReference>
<organism evidence="11 12">
    <name type="scientific">Brenthis ino</name>
    <name type="common">lesser marbled fritillary</name>
    <dbReference type="NCBI Taxonomy" id="405034"/>
    <lineage>
        <taxon>Eukaryota</taxon>
        <taxon>Metazoa</taxon>
        <taxon>Ecdysozoa</taxon>
        <taxon>Arthropoda</taxon>
        <taxon>Hexapoda</taxon>
        <taxon>Insecta</taxon>
        <taxon>Pterygota</taxon>
        <taxon>Neoptera</taxon>
        <taxon>Endopterygota</taxon>
        <taxon>Lepidoptera</taxon>
        <taxon>Glossata</taxon>
        <taxon>Ditrysia</taxon>
        <taxon>Papilionoidea</taxon>
        <taxon>Nymphalidae</taxon>
        <taxon>Heliconiinae</taxon>
        <taxon>Argynnini</taxon>
        <taxon>Brenthis</taxon>
    </lineage>
</organism>
<evidence type="ECO:0000256" key="7">
    <source>
        <dbReference type="ARBA" id="ARBA00022927"/>
    </source>
</evidence>
<dbReference type="PANTHER" id="PTHR45905">
    <property type="entry name" value="GOLGI-LOCALIZED, GAMMA-ADAPTIN EAR CONTAINING, ARF BINDING PROTEIN"/>
    <property type="match status" value="1"/>
</dbReference>
<dbReference type="SUPFAM" id="SSF49348">
    <property type="entry name" value="Clathrin adaptor appendage domain"/>
    <property type="match status" value="1"/>
</dbReference>
<keyword evidence="6" id="KW-0832">Ubl conjugation</keyword>
<evidence type="ECO:0008006" key="13">
    <source>
        <dbReference type="Google" id="ProtNLM"/>
    </source>
</evidence>
<dbReference type="GO" id="GO:0035091">
    <property type="term" value="F:phosphatidylinositol binding"/>
    <property type="evidence" value="ECO:0007669"/>
    <property type="project" value="InterPro"/>
</dbReference>
<dbReference type="Pfam" id="PF18308">
    <property type="entry name" value="GGA_N-GAT"/>
    <property type="match status" value="1"/>
</dbReference>
<sequence length="674" mass="75229">MNVTLTSLEALILKATFESLIQPDAAAVEAFCAVMRDSSEGPQLAAQALAARIHSPNAREALLALTMLDRCMRRSDAVFHAEVGKFRFLNEMIKLVSPKYFADRTSPEVRTRILQLLHAWSIEYPKETKFKVAFEMLKNQGVIKETPPPLPPEDNGTASRPRAKSAIFEDEEKSKLLQKLLQSKKPEDLQHANRLIKTMVREEERRTEANSRRAQEVSAALDSAGLLRDMLEHAEDASADEEQLIHELHASCARLRPVLQRLASADTQNENLSDIIHANDVLDEVFAKYNKFVSERKLRGKEPKRESQANNDSLLDFAGANARPKGDKPKIESNAVIDELGDIFSHNSCTNNIVEPLKPVNLMSTDDTELLGEKNKVEGWHELDSLGEQLLKQSLPENAKRLENFNNKHSKKIPMNALEKFSSKQEITTTNNNALLDLDFFTKKTTEPVIVSPMAHSSKSITPNDDVMVDISSDDRTTKNIINNHLNPQPDSPQDNILDLGLPLEDDELKKEKAMEYKDNMTFEQKDRVKTSEVKPLTDINLTLQSVHPSKIPPLKAFEEEDGLSVVLHFCKDKPRPDVSVIVVSTTSKSSSRIEDYKFQAVVPKGCKVRLLAASGSSLPAYNPFLPPPALAQLMLVAAPPGLRPALRFVLTYSVDDDTCSEMGNVSELPLPDL</sequence>
<dbReference type="InterPro" id="IPR002014">
    <property type="entry name" value="VHS_dom"/>
</dbReference>
<dbReference type="Gene3D" id="1.25.40.90">
    <property type="match status" value="1"/>
</dbReference>
<evidence type="ECO:0000256" key="2">
    <source>
        <dbReference type="ARBA" id="ARBA00004220"/>
    </source>
</evidence>
<dbReference type="SMART" id="SM00809">
    <property type="entry name" value="Alpha_adaptinC2"/>
    <property type="match status" value="1"/>
</dbReference>
<dbReference type="SMART" id="SM00288">
    <property type="entry name" value="VHS"/>
    <property type="match status" value="1"/>
</dbReference>
<keyword evidence="12" id="KW-1185">Reference proteome</keyword>
<dbReference type="InterPro" id="IPR008152">
    <property type="entry name" value="Clathrin_a/b/g-adaptin_app_Ig"/>
</dbReference>
<gene>
    <name evidence="11" type="ORF">BINO364_LOCUS2316</name>
</gene>
<evidence type="ECO:0000256" key="5">
    <source>
        <dbReference type="ARBA" id="ARBA00022753"/>
    </source>
</evidence>
<dbReference type="GO" id="GO:0006893">
    <property type="term" value="P:Golgi to plasma membrane transport"/>
    <property type="evidence" value="ECO:0007669"/>
    <property type="project" value="TreeGrafter"/>
</dbReference>
<keyword evidence="4" id="KW-0813">Transport</keyword>
<feature type="compositionally biased region" description="Basic and acidic residues" evidence="8">
    <location>
        <begin position="298"/>
        <end position="307"/>
    </location>
</feature>
<dbReference type="InterPro" id="IPR013041">
    <property type="entry name" value="Clathrin_app_Ig-like_sf"/>
</dbReference>
<evidence type="ECO:0000259" key="10">
    <source>
        <dbReference type="SMART" id="SM00809"/>
    </source>
</evidence>
<dbReference type="SUPFAM" id="SSF48464">
    <property type="entry name" value="ENTH/VHS domain"/>
    <property type="match status" value="1"/>
</dbReference>
<evidence type="ECO:0000259" key="9">
    <source>
        <dbReference type="SMART" id="SM00288"/>
    </source>
</evidence>
<dbReference type="GO" id="GO:0006886">
    <property type="term" value="P:intracellular protein transport"/>
    <property type="evidence" value="ECO:0007669"/>
    <property type="project" value="InterPro"/>
</dbReference>
<dbReference type="Pfam" id="PF02883">
    <property type="entry name" value="Alpha_adaptinC2"/>
    <property type="match status" value="1"/>
</dbReference>
<dbReference type="InterPro" id="IPR004152">
    <property type="entry name" value="GAT_dom"/>
</dbReference>
<feature type="non-terminal residue" evidence="11">
    <location>
        <position position="674"/>
    </location>
</feature>
<dbReference type="GO" id="GO:0031901">
    <property type="term" value="C:early endosome membrane"/>
    <property type="evidence" value="ECO:0007669"/>
    <property type="project" value="UniProtKB-SubCell"/>
</dbReference>
<evidence type="ECO:0000256" key="4">
    <source>
        <dbReference type="ARBA" id="ARBA00022448"/>
    </source>
</evidence>
<accession>A0A8J9U7W5</accession>
<dbReference type="Gene3D" id="1.20.5.170">
    <property type="match status" value="1"/>
</dbReference>
<dbReference type="AlphaFoldDB" id="A0A8J9U7W5"/>
<feature type="domain" description="VHS" evidence="9">
    <location>
        <begin position="8"/>
        <end position="141"/>
    </location>
</feature>
<feature type="region of interest" description="Disordered" evidence="8">
    <location>
        <begin position="298"/>
        <end position="329"/>
    </location>
</feature>
<comment type="similarity">
    <text evidence="3">Belongs to the GGA protein family.</text>
</comment>
<dbReference type="GO" id="GO:0031267">
    <property type="term" value="F:small GTPase binding"/>
    <property type="evidence" value="ECO:0007669"/>
    <property type="project" value="InterPro"/>
</dbReference>
<evidence type="ECO:0000313" key="12">
    <source>
        <dbReference type="Proteomes" id="UP000838878"/>
    </source>
</evidence>
<evidence type="ECO:0000313" key="11">
    <source>
        <dbReference type="EMBL" id="CAH0715387.1"/>
    </source>
</evidence>
<evidence type="ECO:0000256" key="1">
    <source>
        <dbReference type="ARBA" id="ARBA00004150"/>
    </source>
</evidence>
<evidence type="ECO:0000256" key="6">
    <source>
        <dbReference type="ARBA" id="ARBA00022843"/>
    </source>
</evidence>
<dbReference type="InterPro" id="IPR008942">
    <property type="entry name" value="ENTH_VHS"/>
</dbReference>
<keyword evidence="7" id="KW-0653">Protein transport</keyword>
<dbReference type="InterPro" id="IPR041198">
    <property type="entry name" value="GGA_N-GAT"/>
</dbReference>
<evidence type="ECO:0000256" key="8">
    <source>
        <dbReference type="SAM" id="MobiDB-lite"/>
    </source>
</evidence>
<name>A0A8J9U7W5_9NEOP</name>
<dbReference type="EMBL" id="OV170230">
    <property type="protein sequence ID" value="CAH0715387.1"/>
    <property type="molecule type" value="Genomic_DNA"/>
</dbReference>
<dbReference type="SUPFAM" id="SSF89009">
    <property type="entry name" value="GAT-like domain"/>
    <property type="match status" value="1"/>
</dbReference>
<dbReference type="Gene3D" id="2.60.40.1230">
    <property type="match status" value="1"/>
</dbReference>
<dbReference type="InterPro" id="IPR038425">
    <property type="entry name" value="GAT_sf"/>
</dbReference>
<dbReference type="FunFam" id="1.20.5.170:FF:000023">
    <property type="entry name" value="ADP-ribosylation factor-binding protein GGA3 isoform X1"/>
    <property type="match status" value="1"/>
</dbReference>
<feature type="region of interest" description="Disordered" evidence="8">
    <location>
        <begin position="143"/>
        <end position="162"/>
    </location>
</feature>
<reference evidence="11" key="1">
    <citation type="submission" date="2021-12" db="EMBL/GenBank/DDBJ databases">
        <authorList>
            <person name="Martin H S."/>
        </authorList>
    </citation>
    <scope>NUCLEOTIDE SEQUENCE</scope>
</reference>
<dbReference type="GO" id="GO:0034394">
    <property type="term" value="P:protein localization to cell surface"/>
    <property type="evidence" value="ECO:0007669"/>
    <property type="project" value="TreeGrafter"/>
</dbReference>
<dbReference type="Gene3D" id="1.20.58.160">
    <property type="match status" value="1"/>
</dbReference>
<protein>
    <recommendedName>
        <fullName evidence="13">ADP-ribosylation factor-binding protein GGA1</fullName>
    </recommendedName>
</protein>
<evidence type="ECO:0000256" key="3">
    <source>
        <dbReference type="ARBA" id="ARBA00008099"/>
    </source>
</evidence>
<dbReference type="CDD" id="cd03567">
    <property type="entry name" value="VHS_GGA_metazoan"/>
    <property type="match status" value="1"/>
</dbReference>
<dbReference type="Pfam" id="PF00790">
    <property type="entry name" value="VHS"/>
    <property type="match status" value="1"/>
</dbReference>
<proteinExistence type="inferred from homology"/>
<dbReference type="Proteomes" id="UP000838878">
    <property type="component" value="Chromosome 10"/>
</dbReference>
<comment type="subcellular location">
    <subcellularLocation>
        <location evidence="2">Early endosome membrane</location>
        <topology evidence="2">Peripheral membrane protein</topology>
    </subcellularLocation>
    <subcellularLocation>
        <location evidence="1">Golgi apparatus</location>
        <location evidence="1">trans-Golgi network membrane</location>
        <topology evidence="1">Peripheral membrane protein</topology>
    </subcellularLocation>
</comment>
<dbReference type="GO" id="GO:0005802">
    <property type="term" value="C:trans-Golgi network"/>
    <property type="evidence" value="ECO:0007669"/>
    <property type="project" value="InterPro"/>
</dbReference>
<dbReference type="Pfam" id="PF03127">
    <property type="entry name" value="GAT"/>
    <property type="match status" value="1"/>
</dbReference>
<keyword evidence="5" id="KW-0967">Endosome</keyword>
<feature type="domain" description="Clathrin adaptor alpha/beta/gamma-adaptin appendage Ig-like subdomain" evidence="10">
    <location>
        <begin position="547"/>
        <end position="670"/>
    </location>
</feature>
<dbReference type="InterPro" id="IPR027422">
    <property type="entry name" value="GGA1-3"/>
</dbReference>
<dbReference type="OrthoDB" id="447025at2759"/>
<dbReference type="GO" id="GO:0043130">
    <property type="term" value="F:ubiquitin binding"/>
    <property type="evidence" value="ECO:0007669"/>
    <property type="project" value="InterPro"/>
</dbReference>